<sequence>GKSDGSSDSRCSLQTGRRRSPHRGLPRTVFHSGSTGGRKTSVRIRQLAHPGTNHERRSHGTRRISRIGHRQYQQEIWAHPEHGQRRRMVHPLCRSPTKQHVWICNRAEVYDSRQRRIQHGIHTLLSRTVCTATGTGRQIYLARERYQPKEAREELDNIQRLCWTDSLFLHTLFVTSFPFESLL</sequence>
<accession>A0A1D2AJM3</accession>
<keyword evidence="2" id="KW-0251">Elongation factor</keyword>
<feature type="compositionally biased region" description="Basic residues" evidence="1">
    <location>
        <begin position="16"/>
        <end position="25"/>
    </location>
</feature>
<reference evidence="2" key="1">
    <citation type="submission" date="2016-07" db="EMBL/GenBank/DDBJ databases">
        <title>Salivary Glands transcriptome analysis on engorged females of Ornithodoros brasiliensis (Acari:Argasidae).</title>
        <authorList>
            <person name="Simons S.M."/>
            <person name="Carvalho E."/>
            <person name="Junqueira-de-Azevedo I."/>
            <person name="Ho P.L."/>
            <person name="Giovanni D."/>
            <person name="Mendonca R."/>
            <person name="Onofrio V."/>
            <person name="Landulfo G."/>
            <person name="Ramirez D."/>
            <person name="Barros-Battesti D."/>
        </authorList>
    </citation>
    <scope>NUCLEOTIDE SEQUENCE</scope>
    <source>
        <strain evidence="2">Female</strain>
        <tissue evidence="2">Salivary gland</tissue>
    </source>
</reference>
<dbReference type="EMBL" id="GETE01000040">
    <property type="protein sequence ID" value="JAT79291.1"/>
    <property type="molecule type" value="Transcribed_RNA"/>
</dbReference>
<keyword evidence="2" id="KW-0648">Protein biosynthesis</keyword>
<feature type="region of interest" description="Disordered" evidence="1">
    <location>
        <begin position="1"/>
        <end position="41"/>
    </location>
</feature>
<evidence type="ECO:0000256" key="1">
    <source>
        <dbReference type="SAM" id="MobiDB-lite"/>
    </source>
</evidence>
<dbReference type="GO" id="GO:0003746">
    <property type="term" value="F:translation elongation factor activity"/>
    <property type="evidence" value="ECO:0007669"/>
    <property type="project" value="UniProtKB-KW"/>
</dbReference>
<feature type="non-terminal residue" evidence="2">
    <location>
        <position position="1"/>
    </location>
</feature>
<dbReference type="AlphaFoldDB" id="A0A1D2AJM3"/>
<proteinExistence type="predicted"/>
<protein>
    <submittedName>
        <fullName evidence="2">Elongation factor mitochondrial like</fullName>
    </submittedName>
</protein>
<name>A0A1D2AJM3_ORNBR</name>
<organism evidence="2">
    <name type="scientific">Ornithodoros brasiliensis</name>
    <name type="common">Mouro tick</name>
    <dbReference type="NCBI Taxonomy" id="888526"/>
    <lineage>
        <taxon>Eukaryota</taxon>
        <taxon>Metazoa</taxon>
        <taxon>Ecdysozoa</taxon>
        <taxon>Arthropoda</taxon>
        <taxon>Chelicerata</taxon>
        <taxon>Arachnida</taxon>
        <taxon>Acari</taxon>
        <taxon>Parasitiformes</taxon>
        <taxon>Ixodida</taxon>
        <taxon>Ixodoidea</taxon>
        <taxon>Argasidae</taxon>
        <taxon>Ornithodorinae</taxon>
        <taxon>Ornithodoros</taxon>
    </lineage>
</organism>
<evidence type="ECO:0000313" key="2">
    <source>
        <dbReference type="EMBL" id="JAT79291.1"/>
    </source>
</evidence>